<evidence type="ECO:0000313" key="1">
    <source>
        <dbReference type="EMBL" id="KAK3193988.1"/>
    </source>
</evidence>
<dbReference type="AlphaFoldDB" id="A0AAD9ZX01"/>
<protein>
    <submittedName>
        <fullName evidence="1">Uncharacterized protein</fullName>
    </submittedName>
</protein>
<proteinExistence type="predicted"/>
<dbReference type="Proteomes" id="UP001281410">
    <property type="component" value="Unassembled WGS sequence"/>
</dbReference>
<dbReference type="EMBL" id="JANJYJ010000008">
    <property type="protein sequence ID" value="KAK3193988.1"/>
    <property type="molecule type" value="Genomic_DNA"/>
</dbReference>
<keyword evidence="2" id="KW-1185">Reference proteome</keyword>
<name>A0AAD9ZX01_9ROSI</name>
<reference evidence="1" key="1">
    <citation type="journal article" date="2023" name="Plant J.">
        <title>Genome sequences and population genomics provide insights into the demographic history, inbreeding, and mutation load of two 'living fossil' tree species of Dipteronia.</title>
        <authorList>
            <person name="Feng Y."/>
            <person name="Comes H.P."/>
            <person name="Chen J."/>
            <person name="Zhu S."/>
            <person name="Lu R."/>
            <person name="Zhang X."/>
            <person name="Li P."/>
            <person name="Qiu J."/>
            <person name="Olsen K.M."/>
            <person name="Qiu Y."/>
        </authorList>
    </citation>
    <scope>NUCLEOTIDE SEQUENCE</scope>
    <source>
        <strain evidence="1">NBL</strain>
    </source>
</reference>
<sequence>MEINSFNLVVHGSVPGICIGDAVEWSRNYISYFREGRTPSARMTNQLDHGVVVWNPPEPVAEAVAIRQGLQLTRDSSIGLVVVESDAAVVVGVSDDDQSRNKSRAQVAQVQGLSRSSTENACIQAKHDGLERSWLEDCVVLEGYLQVPDDTTNKMAMVAGSSSSPTAAAAALLAHPHHPHQATTTTTKSWCDEECWKALSSSSSGFDMPTCQPDVDDMMLPFEDNCHTLRSNNFLP</sequence>
<accession>A0AAD9ZX01</accession>
<organism evidence="1 2">
    <name type="scientific">Dipteronia sinensis</name>
    <dbReference type="NCBI Taxonomy" id="43782"/>
    <lineage>
        <taxon>Eukaryota</taxon>
        <taxon>Viridiplantae</taxon>
        <taxon>Streptophyta</taxon>
        <taxon>Embryophyta</taxon>
        <taxon>Tracheophyta</taxon>
        <taxon>Spermatophyta</taxon>
        <taxon>Magnoliopsida</taxon>
        <taxon>eudicotyledons</taxon>
        <taxon>Gunneridae</taxon>
        <taxon>Pentapetalae</taxon>
        <taxon>rosids</taxon>
        <taxon>malvids</taxon>
        <taxon>Sapindales</taxon>
        <taxon>Sapindaceae</taxon>
        <taxon>Hippocastanoideae</taxon>
        <taxon>Acereae</taxon>
        <taxon>Dipteronia</taxon>
    </lineage>
</organism>
<evidence type="ECO:0000313" key="2">
    <source>
        <dbReference type="Proteomes" id="UP001281410"/>
    </source>
</evidence>
<gene>
    <name evidence="1" type="ORF">Dsin_025298</name>
</gene>
<comment type="caution">
    <text evidence="1">The sequence shown here is derived from an EMBL/GenBank/DDBJ whole genome shotgun (WGS) entry which is preliminary data.</text>
</comment>